<proteinExistence type="inferred from homology"/>
<dbReference type="InterPro" id="IPR029069">
    <property type="entry name" value="HotDog_dom_sf"/>
</dbReference>
<evidence type="ECO:0000256" key="16">
    <source>
        <dbReference type="ARBA" id="ARBA00038848"/>
    </source>
</evidence>
<keyword evidence="8" id="KW-0276">Fatty acid metabolism</keyword>
<evidence type="ECO:0000256" key="20">
    <source>
        <dbReference type="ARBA" id="ARBA00047734"/>
    </source>
</evidence>
<reference evidence="25 26" key="1">
    <citation type="submission" date="2015-10" db="EMBL/GenBank/DDBJ databases">
        <title>Mycobacterium gordonae draft genome assembly.</title>
        <authorList>
            <person name="Ustinova V."/>
            <person name="Smirnova T."/>
            <person name="Blagodatskikh K."/>
            <person name="Varlamov D."/>
            <person name="Larionova E."/>
            <person name="Chernousova L."/>
        </authorList>
    </citation>
    <scope>NUCLEOTIDE SEQUENCE [LARGE SCALE GENOMIC DNA]</scope>
    <source>
        <strain evidence="25 26">CTRI 14-8773</strain>
    </source>
</reference>
<evidence type="ECO:0000256" key="15">
    <source>
        <dbReference type="ARBA" id="ARBA00038456"/>
    </source>
</evidence>
<evidence type="ECO:0000256" key="8">
    <source>
        <dbReference type="ARBA" id="ARBA00022832"/>
    </source>
</evidence>
<dbReference type="Pfam" id="PF03061">
    <property type="entry name" value="4HBT"/>
    <property type="match status" value="1"/>
</dbReference>
<evidence type="ECO:0000256" key="3">
    <source>
        <dbReference type="ARBA" id="ARBA00004632"/>
    </source>
</evidence>
<dbReference type="PANTHER" id="PTHR12418">
    <property type="entry name" value="ACYL-COENZYME A THIOESTERASE THEM4"/>
    <property type="match status" value="1"/>
</dbReference>
<keyword evidence="6" id="KW-0053">Apoptosis</keyword>
<evidence type="ECO:0000256" key="21">
    <source>
        <dbReference type="ARBA" id="ARBA00047969"/>
    </source>
</evidence>
<evidence type="ECO:0000256" key="4">
    <source>
        <dbReference type="ARBA" id="ARBA00022475"/>
    </source>
</evidence>
<dbReference type="InterPro" id="IPR006683">
    <property type="entry name" value="Thioestr_dom"/>
</dbReference>
<keyword evidence="5" id="KW-0963">Cytoplasm</keyword>
<evidence type="ECO:0000259" key="24">
    <source>
        <dbReference type="Pfam" id="PF03061"/>
    </source>
</evidence>
<name>A0A0Q2M856_MYCGO</name>
<evidence type="ECO:0000256" key="12">
    <source>
        <dbReference type="ARBA" id="ARBA00023273"/>
    </source>
</evidence>
<keyword evidence="10" id="KW-0443">Lipid metabolism</keyword>
<keyword evidence="4" id="KW-1003">Cell membrane</keyword>
<sequence length="202" mass="21284">MVDSFESMTDSLPVYEALAASVRRLIDATIRTEVDHEVIAAAAAKIDSVTAELSAELMPGTFGQRGIDDGQGIASGNVVVGVRNPSAPPLVVHHEDDGSVWTEFNLGAAFEGPMGHVHGGVSAMILDHILGATAHRPGRPAYTGTLTLRYHQRTPLLEPLRADAWVDRVEGVKTFAVGQISGAAGVMVSAEGIFIHPRNLSG</sequence>
<dbReference type="AlphaFoldDB" id="A0A0Q2M856"/>
<comment type="caution">
    <text evidence="25">The sequence shown here is derived from an EMBL/GenBank/DDBJ whole genome shotgun (WGS) entry which is preliminary data.</text>
</comment>
<evidence type="ECO:0000256" key="19">
    <source>
        <dbReference type="ARBA" id="ARBA00047588"/>
    </source>
</evidence>
<keyword evidence="12" id="KW-0966">Cell projection</keyword>
<accession>A0A0Q2M856</accession>
<evidence type="ECO:0000256" key="14">
    <source>
        <dbReference type="ARBA" id="ARBA00037002"/>
    </source>
</evidence>
<dbReference type="EMBL" id="LKTM01000361">
    <property type="protein sequence ID" value="KQH76079.1"/>
    <property type="molecule type" value="Genomic_DNA"/>
</dbReference>
<evidence type="ECO:0000256" key="23">
    <source>
        <dbReference type="ARBA" id="ARBA00048180"/>
    </source>
</evidence>
<dbReference type="Proteomes" id="UP000051677">
    <property type="component" value="Unassembled WGS sequence"/>
</dbReference>
<dbReference type="Gene3D" id="3.10.129.10">
    <property type="entry name" value="Hotdog Thioesterase"/>
    <property type="match status" value="1"/>
</dbReference>
<evidence type="ECO:0000256" key="2">
    <source>
        <dbReference type="ARBA" id="ARBA00004496"/>
    </source>
</evidence>
<evidence type="ECO:0000256" key="11">
    <source>
        <dbReference type="ARBA" id="ARBA00023136"/>
    </source>
</evidence>
<comment type="catalytic activity">
    <reaction evidence="19">
        <text>octanoyl-CoA + H2O = octanoate + CoA + H(+)</text>
        <dbReference type="Rhea" id="RHEA:30143"/>
        <dbReference type="ChEBI" id="CHEBI:15377"/>
        <dbReference type="ChEBI" id="CHEBI:15378"/>
        <dbReference type="ChEBI" id="CHEBI:25646"/>
        <dbReference type="ChEBI" id="CHEBI:57287"/>
        <dbReference type="ChEBI" id="CHEBI:57386"/>
    </reaction>
    <physiologicalReaction direction="left-to-right" evidence="19">
        <dbReference type="Rhea" id="RHEA:30144"/>
    </physiologicalReaction>
</comment>
<evidence type="ECO:0000313" key="26">
    <source>
        <dbReference type="Proteomes" id="UP000051677"/>
    </source>
</evidence>
<dbReference type="SUPFAM" id="SSF54637">
    <property type="entry name" value="Thioesterase/thiol ester dehydrase-isomerase"/>
    <property type="match status" value="1"/>
</dbReference>
<comment type="catalytic activity">
    <reaction evidence="21">
        <text>decanoyl-CoA + H2O = decanoate + CoA + H(+)</text>
        <dbReference type="Rhea" id="RHEA:40059"/>
        <dbReference type="ChEBI" id="CHEBI:15377"/>
        <dbReference type="ChEBI" id="CHEBI:15378"/>
        <dbReference type="ChEBI" id="CHEBI:27689"/>
        <dbReference type="ChEBI" id="CHEBI:57287"/>
        <dbReference type="ChEBI" id="CHEBI:61430"/>
    </reaction>
    <physiologicalReaction direction="left-to-right" evidence="21">
        <dbReference type="Rhea" id="RHEA:40060"/>
    </physiologicalReaction>
</comment>
<comment type="catalytic activity">
    <reaction evidence="22">
        <text>dodecanoyl-CoA + H2O = dodecanoate + CoA + H(+)</text>
        <dbReference type="Rhea" id="RHEA:30135"/>
        <dbReference type="ChEBI" id="CHEBI:15377"/>
        <dbReference type="ChEBI" id="CHEBI:15378"/>
        <dbReference type="ChEBI" id="CHEBI:18262"/>
        <dbReference type="ChEBI" id="CHEBI:57287"/>
        <dbReference type="ChEBI" id="CHEBI:57375"/>
    </reaction>
    <physiologicalReaction direction="left-to-right" evidence="22">
        <dbReference type="Rhea" id="RHEA:30136"/>
    </physiologicalReaction>
</comment>
<comment type="catalytic activity">
    <reaction evidence="14">
        <text>(9Z)-octadecenoyl-CoA + H2O = (9Z)-octadecenoate + CoA + H(+)</text>
        <dbReference type="Rhea" id="RHEA:40139"/>
        <dbReference type="ChEBI" id="CHEBI:15377"/>
        <dbReference type="ChEBI" id="CHEBI:15378"/>
        <dbReference type="ChEBI" id="CHEBI:30823"/>
        <dbReference type="ChEBI" id="CHEBI:57287"/>
        <dbReference type="ChEBI" id="CHEBI:57387"/>
    </reaction>
    <physiologicalReaction direction="left-to-right" evidence="14">
        <dbReference type="Rhea" id="RHEA:40140"/>
    </physiologicalReaction>
</comment>
<comment type="catalytic activity">
    <reaction evidence="20">
        <text>hexadecanoyl-CoA + H2O = hexadecanoate + CoA + H(+)</text>
        <dbReference type="Rhea" id="RHEA:16645"/>
        <dbReference type="ChEBI" id="CHEBI:7896"/>
        <dbReference type="ChEBI" id="CHEBI:15377"/>
        <dbReference type="ChEBI" id="CHEBI:15378"/>
        <dbReference type="ChEBI" id="CHEBI:57287"/>
        <dbReference type="ChEBI" id="CHEBI:57379"/>
        <dbReference type="EC" id="3.1.2.2"/>
    </reaction>
    <physiologicalReaction direction="left-to-right" evidence="20">
        <dbReference type="Rhea" id="RHEA:16646"/>
    </physiologicalReaction>
</comment>
<evidence type="ECO:0000256" key="22">
    <source>
        <dbReference type="ARBA" id="ARBA00048074"/>
    </source>
</evidence>
<evidence type="ECO:0000256" key="10">
    <source>
        <dbReference type="ARBA" id="ARBA00023098"/>
    </source>
</evidence>
<evidence type="ECO:0000313" key="25">
    <source>
        <dbReference type="EMBL" id="KQH76079.1"/>
    </source>
</evidence>
<comment type="catalytic activity">
    <reaction evidence="23">
        <text>tetradecanoyl-CoA + H2O = tetradecanoate + CoA + H(+)</text>
        <dbReference type="Rhea" id="RHEA:40119"/>
        <dbReference type="ChEBI" id="CHEBI:15377"/>
        <dbReference type="ChEBI" id="CHEBI:15378"/>
        <dbReference type="ChEBI" id="CHEBI:30807"/>
        <dbReference type="ChEBI" id="CHEBI:57287"/>
        <dbReference type="ChEBI" id="CHEBI:57385"/>
    </reaction>
    <physiologicalReaction direction="left-to-right" evidence="23">
        <dbReference type="Rhea" id="RHEA:40120"/>
    </physiologicalReaction>
</comment>
<keyword evidence="7" id="KW-0378">Hydrolase</keyword>
<keyword evidence="9" id="KW-0809">Transit peptide</keyword>
<comment type="subcellular location">
    <subcellularLocation>
        <location evidence="3">Cell projection</location>
        <location evidence="3">Ruffle membrane</location>
    </subcellularLocation>
    <subcellularLocation>
        <location evidence="2">Cytoplasm</location>
    </subcellularLocation>
    <subcellularLocation>
        <location evidence="1">Membrane</location>
        <topology evidence="1">Peripheral membrane protein</topology>
    </subcellularLocation>
</comment>
<evidence type="ECO:0000256" key="9">
    <source>
        <dbReference type="ARBA" id="ARBA00022946"/>
    </source>
</evidence>
<dbReference type="InterPro" id="IPR052365">
    <property type="entry name" value="THEM4/THEM5_acyl-CoA_thioest"/>
</dbReference>
<evidence type="ECO:0000256" key="5">
    <source>
        <dbReference type="ARBA" id="ARBA00022490"/>
    </source>
</evidence>
<comment type="similarity">
    <text evidence="15">Belongs to the THEM4/THEM5 thioesterase family.</text>
</comment>
<dbReference type="CDD" id="cd03443">
    <property type="entry name" value="PaaI_thioesterase"/>
    <property type="match status" value="1"/>
</dbReference>
<comment type="catalytic activity">
    <reaction evidence="13">
        <text>(5Z,8Z,11Z,14Z)-eicosatetraenoyl-CoA + H2O = (5Z,8Z,11Z,14Z)-eicosatetraenoate + CoA + H(+)</text>
        <dbReference type="Rhea" id="RHEA:40151"/>
        <dbReference type="ChEBI" id="CHEBI:15377"/>
        <dbReference type="ChEBI" id="CHEBI:15378"/>
        <dbReference type="ChEBI" id="CHEBI:32395"/>
        <dbReference type="ChEBI" id="CHEBI:57287"/>
        <dbReference type="ChEBI" id="CHEBI:57368"/>
    </reaction>
    <physiologicalReaction direction="left-to-right" evidence="13">
        <dbReference type="Rhea" id="RHEA:40152"/>
    </physiologicalReaction>
</comment>
<dbReference type="STRING" id="1778.A9W97_22240"/>
<dbReference type="EC" id="3.1.2.2" evidence="16"/>
<evidence type="ECO:0000256" key="1">
    <source>
        <dbReference type="ARBA" id="ARBA00004170"/>
    </source>
</evidence>
<dbReference type="PANTHER" id="PTHR12418:SF19">
    <property type="entry name" value="ACYL-COENZYME A THIOESTERASE THEM4"/>
    <property type="match status" value="1"/>
</dbReference>
<evidence type="ECO:0000256" key="13">
    <source>
        <dbReference type="ARBA" id="ARBA00035852"/>
    </source>
</evidence>
<dbReference type="GO" id="GO:0016020">
    <property type="term" value="C:membrane"/>
    <property type="evidence" value="ECO:0007669"/>
    <property type="project" value="UniProtKB-SubCell"/>
</dbReference>
<evidence type="ECO:0000256" key="7">
    <source>
        <dbReference type="ARBA" id="ARBA00022801"/>
    </source>
</evidence>
<keyword evidence="11" id="KW-0472">Membrane</keyword>
<dbReference type="RefSeq" id="WP_055581018.1">
    <property type="nucleotide sequence ID" value="NZ_LKTM01000361.1"/>
</dbReference>
<evidence type="ECO:0000256" key="17">
    <source>
        <dbReference type="ARBA" id="ARBA00040123"/>
    </source>
</evidence>
<feature type="domain" description="Thioesterase" evidence="24">
    <location>
        <begin position="114"/>
        <end position="171"/>
    </location>
</feature>
<organism evidence="25 26">
    <name type="scientific">Mycobacterium gordonae</name>
    <dbReference type="NCBI Taxonomy" id="1778"/>
    <lineage>
        <taxon>Bacteria</taxon>
        <taxon>Bacillati</taxon>
        <taxon>Actinomycetota</taxon>
        <taxon>Actinomycetes</taxon>
        <taxon>Mycobacteriales</taxon>
        <taxon>Mycobacteriaceae</taxon>
        <taxon>Mycobacterium</taxon>
    </lineage>
</organism>
<evidence type="ECO:0000256" key="6">
    <source>
        <dbReference type="ARBA" id="ARBA00022703"/>
    </source>
</evidence>
<dbReference type="GO" id="GO:0006631">
    <property type="term" value="P:fatty acid metabolic process"/>
    <property type="evidence" value="ECO:0007669"/>
    <property type="project" value="UniProtKB-KW"/>
</dbReference>
<protein>
    <recommendedName>
        <fullName evidence="17">Acyl-coenzyme A thioesterase THEM4</fullName>
        <ecNumber evidence="16">3.1.2.2</ecNumber>
    </recommendedName>
    <alternativeName>
        <fullName evidence="18">Thioesterase superfamily member 4</fullName>
    </alternativeName>
</protein>
<evidence type="ECO:0000256" key="18">
    <source>
        <dbReference type="ARBA" id="ARBA00043210"/>
    </source>
</evidence>
<dbReference type="GO" id="GO:0005737">
    <property type="term" value="C:cytoplasm"/>
    <property type="evidence" value="ECO:0007669"/>
    <property type="project" value="UniProtKB-SubCell"/>
</dbReference>
<gene>
    <name evidence="25" type="ORF">AO501_18395</name>
</gene>
<dbReference type="GO" id="GO:0016787">
    <property type="term" value="F:hydrolase activity"/>
    <property type="evidence" value="ECO:0007669"/>
    <property type="project" value="UniProtKB-KW"/>
</dbReference>